<dbReference type="EMBL" id="CP049801">
    <property type="protein sequence ID" value="QIO06407.1"/>
    <property type="molecule type" value="Genomic_DNA"/>
</dbReference>
<evidence type="ECO:0000256" key="2">
    <source>
        <dbReference type="SAM" id="Phobius"/>
    </source>
</evidence>
<organism evidence="3 4">
    <name type="scientific">Acinetobacter shaoyimingii</name>
    <dbReference type="NCBI Taxonomy" id="2715164"/>
    <lineage>
        <taxon>Bacteria</taxon>
        <taxon>Pseudomonadati</taxon>
        <taxon>Pseudomonadota</taxon>
        <taxon>Gammaproteobacteria</taxon>
        <taxon>Moraxellales</taxon>
        <taxon>Moraxellaceae</taxon>
        <taxon>Acinetobacter</taxon>
    </lineage>
</organism>
<keyword evidence="2" id="KW-0812">Transmembrane</keyword>
<evidence type="ECO:0000256" key="1">
    <source>
        <dbReference type="SAM" id="MobiDB-lite"/>
    </source>
</evidence>
<reference evidence="3 4" key="1">
    <citation type="submission" date="2020-03" db="EMBL/GenBank/DDBJ databases">
        <authorList>
            <person name="Zhu W."/>
        </authorList>
    </citation>
    <scope>NUCLEOTIDE SEQUENCE [LARGE SCALE GENOMIC DNA]</scope>
    <source>
        <strain evidence="3 4">323-1</strain>
    </source>
</reference>
<gene>
    <name evidence="3" type="ORF">G8E00_10805</name>
</gene>
<name>A0A6G8RWY9_9GAMM</name>
<dbReference type="RefSeq" id="WP_166224509.1">
    <property type="nucleotide sequence ID" value="NZ_CP049801.1"/>
</dbReference>
<feature type="compositionally biased region" description="Polar residues" evidence="1">
    <location>
        <begin position="50"/>
        <end position="60"/>
    </location>
</feature>
<feature type="transmembrane region" description="Helical" evidence="2">
    <location>
        <begin position="6"/>
        <end position="23"/>
    </location>
</feature>
<keyword evidence="2" id="KW-1133">Transmembrane helix</keyword>
<dbReference type="KEGG" id="asha:G8E00_10805"/>
<accession>A0A6G8RWY9</accession>
<dbReference type="Proteomes" id="UP000502297">
    <property type="component" value="Chromosome"/>
</dbReference>
<dbReference type="Pfam" id="PF11948">
    <property type="entry name" value="DUF3465"/>
    <property type="match status" value="1"/>
</dbReference>
<proteinExistence type="predicted"/>
<keyword evidence="2" id="KW-0472">Membrane</keyword>
<feature type="region of interest" description="Disordered" evidence="1">
    <location>
        <begin position="35"/>
        <end position="64"/>
    </location>
</feature>
<dbReference type="InterPro" id="IPR021856">
    <property type="entry name" value="DUF3465"/>
</dbReference>
<evidence type="ECO:0000313" key="3">
    <source>
        <dbReference type="EMBL" id="QIO06407.1"/>
    </source>
</evidence>
<dbReference type="AlphaFoldDB" id="A0A6G8RWY9"/>
<evidence type="ECO:0000313" key="4">
    <source>
        <dbReference type="Proteomes" id="UP000502297"/>
    </source>
</evidence>
<sequence length="174" mass="19696">MSNKTNLSIAGIVGLLVAGYFGFNSENIQQTKPVEYSSQQQDEHIEQSKTTHLNSQSQASRSEKGLARIQQAYEAKQKDVQVQASGKVKAILRDDNEGSRHQKFILTLDNGMTVLVAHNIDLSPRIDDLQKGDLVEFNGEYEFNDQGGVVHWTHRDPQNRHEHGWLKHNGKIYE</sequence>
<keyword evidence="4" id="KW-1185">Reference proteome</keyword>
<protein>
    <submittedName>
        <fullName evidence="3">DUF3465 domain-containing protein</fullName>
    </submittedName>
</protein>